<comment type="caution">
    <text evidence="6">The sequence shown here is derived from an EMBL/GenBank/DDBJ whole genome shotgun (WGS) entry which is preliminary data.</text>
</comment>
<gene>
    <name evidence="6" type="ORF">G3M48_002278</name>
</gene>
<dbReference type="InterPro" id="IPR036526">
    <property type="entry name" value="C-N_Hydrolase_sf"/>
</dbReference>
<dbReference type="Proteomes" id="UP001397290">
    <property type="component" value="Unassembled WGS sequence"/>
</dbReference>
<comment type="similarity">
    <text evidence="1">Belongs to the carbon-nitrogen hydrolase superfamily. Nitrilase family.</text>
</comment>
<comment type="catalytic activity">
    <reaction evidence="3">
        <text>a nitrile + 2 H2O = a carboxylate + NH4(+)</text>
        <dbReference type="Rhea" id="RHEA:21724"/>
        <dbReference type="ChEBI" id="CHEBI:15377"/>
        <dbReference type="ChEBI" id="CHEBI:18379"/>
        <dbReference type="ChEBI" id="CHEBI:28938"/>
        <dbReference type="ChEBI" id="CHEBI:29067"/>
        <dbReference type="EC" id="3.5.5.1"/>
    </reaction>
</comment>
<dbReference type="EMBL" id="JAAHCF010000174">
    <property type="protein sequence ID" value="KAK8147026.1"/>
    <property type="molecule type" value="Genomic_DNA"/>
</dbReference>
<reference evidence="6 7" key="1">
    <citation type="submission" date="2020-02" db="EMBL/GenBank/DDBJ databases">
        <title>Comparative genomics of the hypocrealean fungal genus Beauvera.</title>
        <authorList>
            <person name="Showalter D.N."/>
            <person name="Bushley K.E."/>
            <person name="Rehner S.A."/>
        </authorList>
    </citation>
    <scope>NUCLEOTIDE SEQUENCE [LARGE SCALE GENOMIC DNA]</scope>
    <source>
        <strain evidence="6 7">ARSEF4384</strain>
    </source>
</reference>
<dbReference type="PANTHER" id="PTHR46044">
    <property type="entry name" value="NITRILASE"/>
    <property type="match status" value="1"/>
</dbReference>
<evidence type="ECO:0000313" key="6">
    <source>
        <dbReference type="EMBL" id="KAK8147026.1"/>
    </source>
</evidence>
<dbReference type="PANTHER" id="PTHR46044:SF14">
    <property type="entry name" value="ARYLACETONITRILASE"/>
    <property type="match status" value="1"/>
</dbReference>
<evidence type="ECO:0000256" key="4">
    <source>
        <dbReference type="ARBA" id="ARBA00039045"/>
    </source>
</evidence>
<dbReference type="InterPro" id="IPR044149">
    <property type="entry name" value="Nitrilases_CHs"/>
</dbReference>
<dbReference type="SUPFAM" id="SSF56317">
    <property type="entry name" value="Carbon-nitrogen hydrolase"/>
    <property type="match status" value="1"/>
</dbReference>
<dbReference type="InterPro" id="IPR000132">
    <property type="entry name" value="Nitrilase/CN_hydratase_CS"/>
</dbReference>
<evidence type="ECO:0000256" key="3">
    <source>
        <dbReference type="ARBA" id="ARBA00036406"/>
    </source>
</evidence>
<evidence type="ECO:0000256" key="1">
    <source>
        <dbReference type="ARBA" id="ARBA00008129"/>
    </source>
</evidence>
<sequence length="334" mass="36423">MTSSSTSSKVIVAVTQAEPVWLDLDATVDKTCALITEAAKNGAKILAFPEAWIPVTQLGFELTTRYTQNSLKLDSPQAAKIKQCAAENGIVVVLGFSENVNGSLYISQAIIDADGEVRLARNKMKATHMERTIFGDSFGDCLDSVTDTEVGRVGALNCWEHLQPLLKYHLYSQKEQIHVASWLPVHKDVPEGALESMSHKGNERSSSVQQLALEKLMRNWVGISAIAQVYAIESQSFVLHSTTVITQPGLDLMGITRGPLMSTPGGGNSAVFGPDGSKLSVDIPEDEEGIVYATIDLDDVLKARAFIDTCGHYSRPDLLWLGVDKEIKRHVRDL</sequence>
<dbReference type="PROSITE" id="PS50263">
    <property type="entry name" value="CN_HYDROLASE"/>
    <property type="match status" value="1"/>
</dbReference>
<dbReference type="Gene3D" id="3.60.110.10">
    <property type="entry name" value="Carbon-nitrogen hydrolase"/>
    <property type="match status" value="1"/>
</dbReference>
<keyword evidence="7" id="KW-1185">Reference proteome</keyword>
<proteinExistence type="inferred from homology"/>
<dbReference type="GO" id="GO:0016836">
    <property type="term" value="F:hydro-lyase activity"/>
    <property type="evidence" value="ECO:0007669"/>
    <property type="project" value="UniProtKB-ARBA"/>
</dbReference>
<dbReference type="AlphaFoldDB" id="A0AAW0RZ51"/>
<organism evidence="6 7">
    <name type="scientific">Beauveria asiatica</name>
    <dbReference type="NCBI Taxonomy" id="1069075"/>
    <lineage>
        <taxon>Eukaryota</taxon>
        <taxon>Fungi</taxon>
        <taxon>Dikarya</taxon>
        <taxon>Ascomycota</taxon>
        <taxon>Pezizomycotina</taxon>
        <taxon>Sordariomycetes</taxon>
        <taxon>Hypocreomycetidae</taxon>
        <taxon>Hypocreales</taxon>
        <taxon>Cordycipitaceae</taxon>
        <taxon>Beauveria</taxon>
    </lineage>
</organism>
<dbReference type="PROSITE" id="PS00921">
    <property type="entry name" value="NITRIL_CHT_2"/>
    <property type="match status" value="1"/>
</dbReference>
<evidence type="ECO:0000256" key="2">
    <source>
        <dbReference type="ARBA" id="ARBA00022801"/>
    </source>
</evidence>
<evidence type="ECO:0000259" key="5">
    <source>
        <dbReference type="PROSITE" id="PS50263"/>
    </source>
</evidence>
<dbReference type="CDD" id="cd07564">
    <property type="entry name" value="nitrilases_CHs"/>
    <property type="match status" value="1"/>
</dbReference>
<accession>A0AAW0RZ51</accession>
<keyword evidence="2" id="KW-0378">Hydrolase</keyword>
<name>A0AAW0RZ51_9HYPO</name>
<protein>
    <recommendedName>
        <fullName evidence="4">nitrilase</fullName>
        <ecNumber evidence="4">3.5.5.1</ecNumber>
    </recommendedName>
</protein>
<evidence type="ECO:0000313" key="7">
    <source>
        <dbReference type="Proteomes" id="UP001397290"/>
    </source>
</evidence>
<dbReference type="GO" id="GO:0000257">
    <property type="term" value="F:nitrilase activity"/>
    <property type="evidence" value="ECO:0007669"/>
    <property type="project" value="UniProtKB-EC"/>
</dbReference>
<dbReference type="Pfam" id="PF00795">
    <property type="entry name" value="CN_hydrolase"/>
    <property type="match status" value="1"/>
</dbReference>
<dbReference type="InterPro" id="IPR003010">
    <property type="entry name" value="C-N_Hydrolase"/>
</dbReference>
<feature type="domain" description="CN hydrolase" evidence="5">
    <location>
        <begin position="10"/>
        <end position="297"/>
    </location>
</feature>
<dbReference type="EC" id="3.5.5.1" evidence="4"/>